<keyword evidence="1" id="KW-0175">Coiled coil</keyword>
<evidence type="ECO:0000313" key="2">
    <source>
        <dbReference type="EMBL" id="KPL73552.1"/>
    </source>
</evidence>
<proteinExistence type="predicted"/>
<sequence>MQALESISERSHKDFDTRTKVRDQALAQARQLTRHAAHTIRAIHRGEAENAEQELSQARELVEALKRDLAGYPDLFYAGYTQDAIKEFTEASITVALILNKDLPSPEDLEVETSTYWNGLAEAVGELRRRCLDILRQGYSDEAERLLSCMDEIYTNLVTMDYPDAVTQGLRRQTDLVRSIVEKTRGDLTLSLRFQLMEHALIEYTQRVNEAE</sequence>
<dbReference type="EMBL" id="LGCK01000006">
    <property type="protein sequence ID" value="KPL73552.1"/>
    <property type="molecule type" value="Genomic_DNA"/>
</dbReference>
<comment type="caution">
    <text evidence="2">The sequence shown here is derived from an EMBL/GenBank/DDBJ whole genome shotgun (WGS) entry which is preliminary data.</text>
</comment>
<dbReference type="AlphaFoldDB" id="A0A0P6X2E0"/>
<dbReference type="Gene3D" id="1.20.58.2140">
    <property type="match status" value="1"/>
</dbReference>
<gene>
    <name evidence="2" type="ORF">ADM99_04895</name>
</gene>
<name>A0A0P6X2E0_9CHLR</name>
<feature type="coiled-coil region" evidence="1">
    <location>
        <begin position="41"/>
        <end position="68"/>
    </location>
</feature>
<dbReference type="SUPFAM" id="SSF74784">
    <property type="entry name" value="Translin"/>
    <property type="match status" value="1"/>
</dbReference>
<dbReference type="InterPro" id="IPR036081">
    <property type="entry name" value="Translin_sf"/>
</dbReference>
<keyword evidence="3" id="KW-1185">Reference proteome</keyword>
<dbReference type="STRING" id="229920.ADM99_04895"/>
<dbReference type="InterPro" id="IPR002848">
    <property type="entry name" value="Translin_fam"/>
</dbReference>
<dbReference type="OrthoDB" id="9794476at2"/>
<protein>
    <submittedName>
        <fullName evidence="2">Haloacid dehalogenase</fullName>
    </submittedName>
</protein>
<accession>A0A0P6X2E0</accession>
<dbReference type="PANTHER" id="PTHR10741">
    <property type="entry name" value="TRANSLIN AND TRANSLIN ASSOCIATED PROTEIN X"/>
    <property type="match status" value="1"/>
</dbReference>
<organism evidence="2 3">
    <name type="scientific">Leptolinea tardivitalis</name>
    <dbReference type="NCBI Taxonomy" id="229920"/>
    <lineage>
        <taxon>Bacteria</taxon>
        <taxon>Bacillati</taxon>
        <taxon>Chloroflexota</taxon>
        <taxon>Anaerolineae</taxon>
        <taxon>Anaerolineales</taxon>
        <taxon>Anaerolineaceae</taxon>
        <taxon>Leptolinea</taxon>
    </lineage>
</organism>
<reference evidence="2 3" key="1">
    <citation type="submission" date="2015-07" db="EMBL/GenBank/DDBJ databases">
        <title>Genome sequence of Leptolinea tardivitalis DSM 16556.</title>
        <authorList>
            <person name="Hemp J."/>
            <person name="Ward L.M."/>
            <person name="Pace L.A."/>
            <person name="Fischer W.W."/>
        </authorList>
    </citation>
    <scope>NUCLEOTIDE SEQUENCE [LARGE SCALE GENOMIC DNA]</scope>
    <source>
        <strain evidence="2 3">YMTK-2</strain>
    </source>
</reference>
<dbReference type="CDD" id="cd14820">
    <property type="entry name" value="TRAX"/>
    <property type="match status" value="1"/>
</dbReference>
<dbReference type="GO" id="GO:0043565">
    <property type="term" value="F:sequence-specific DNA binding"/>
    <property type="evidence" value="ECO:0007669"/>
    <property type="project" value="InterPro"/>
</dbReference>
<evidence type="ECO:0000256" key="1">
    <source>
        <dbReference type="SAM" id="Coils"/>
    </source>
</evidence>
<dbReference type="Proteomes" id="UP000050430">
    <property type="component" value="Unassembled WGS sequence"/>
</dbReference>
<evidence type="ECO:0000313" key="3">
    <source>
        <dbReference type="Proteomes" id="UP000050430"/>
    </source>
</evidence>